<evidence type="ECO:0000259" key="5">
    <source>
        <dbReference type="PROSITE" id="PS50977"/>
    </source>
</evidence>
<dbReference type="Proteomes" id="UP000325576">
    <property type="component" value="Unassembled WGS sequence"/>
</dbReference>
<gene>
    <name evidence="6" type="ORF">BS297_11715</name>
</gene>
<dbReference type="AlphaFoldDB" id="A0A5N5E471"/>
<name>A0A5N5E471_RHOER</name>
<proteinExistence type="predicted"/>
<evidence type="ECO:0000256" key="3">
    <source>
        <dbReference type="ARBA" id="ARBA00023163"/>
    </source>
</evidence>
<sequence length="188" mass="19971">MSVRERLLAASDELFYRDGVFSTGIDSVIEKAGVAKGSLYYIFGGKDKLVAAYLNGRMATWRNAVEAAQAEARDADGKILAIFDALADYVSHPDYRGCPFHNAAAEGPAGEAQQLATDEYRDWIDGHFRQLATEAGVSNFEALADALIVLYHGALTTAGVVEPSRAAALTAKRIAQLTLAAAKASGST</sequence>
<keyword evidence="3" id="KW-0804">Transcription</keyword>
<evidence type="ECO:0000256" key="4">
    <source>
        <dbReference type="PROSITE-ProRule" id="PRU00335"/>
    </source>
</evidence>
<dbReference type="InterPro" id="IPR001647">
    <property type="entry name" value="HTH_TetR"/>
</dbReference>
<dbReference type="SUPFAM" id="SSF48498">
    <property type="entry name" value="Tetracyclin repressor-like, C-terminal domain"/>
    <property type="match status" value="1"/>
</dbReference>
<dbReference type="PRINTS" id="PR00455">
    <property type="entry name" value="HTHTETR"/>
</dbReference>
<keyword evidence="2 4" id="KW-0238">DNA-binding</keyword>
<dbReference type="PANTHER" id="PTHR47506:SF3">
    <property type="entry name" value="HTH-TYPE TRANSCRIPTIONAL REGULATOR LMRA"/>
    <property type="match status" value="1"/>
</dbReference>
<dbReference type="InterPro" id="IPR036271">
    <property type="entry name" value="Tet_transcr_reg_TetR-rel_C_sf"/>
</dbReference>
<dbReference type="EMBL" id="MRBO01000357">
    <property type="protein sequence ID" value="KAB2585185.1"/>
    <property type="molecule type" value="Genomic_DNA"/>
</dbReference>
<feature type="domain" description="HTH tetR-type" evidence="5">
    <location>
        <begin position="1"/>
        <end position="61"/>
    </location>
</feature>
<dbReference type="PROSITE" id="PS50977">
    <property type="entry name" value="HTH_TETR_2"/>
    <property type="match status" value="1"/>
</dbReference>
<evidence type="ECO:0000256" key="2">
    <source>
        <dbReference type="ARBA" id="ARBA00023125"/>
    </source>
</evidence>
<dbReference type="Pfam" id="PF00440">
    <property type="entry name" value="TetR_N"/>
    <property type="match status" value="1"/>
</dbReference>
<dbReference type="Gene3D" id="1.10.357.10">
    <property type="entry name" value="Tetracycline Repressor, domain 2"/>
    <property type="match status" value="1"/>
</dbReference>
<dbReference type="SUPFAM" id="SSF46689">
    <property type="entry name" value="Homeodomain-like"/>
    <property type="match status" value="1"/>
</dbReference>
<organism evidence="6 7">
    <name type="scientific">Rhodococcus erythropolis</name>
    <name type="common">Arthrobacter picolinophilus</name>
    <dbReference type="NCBI Taxonomy" id="1833"/>
    <lineage>
        <taxon>Bacteria</taxon>
        <taxon>Bacillati</taxon>
        <taxon>Actinomycetota</taxon>
        <taxon>Actinomycetes</taxon>
        <taxon>Mycobacteriales</taxon>
        <taxon>Nocardiaceae</taxon>
        <taxon>Rhodococcus</taxon>
        <taxon>Rhodococcus erythropolis group</taxon>
    </lineage>
</organism>
<reference evidence="6 7" key="1">
    <citation type="journal article" date="2017" name="Poromechanics V (2013)">
        <title>Genomic Characterization of the Arsenic-Tolerant Actinobacterium, &lt;i&gt;Rhodococcus erythropolis&lt;/i&gt; S43.</title>
        <authorList>
            <person name="Retamal-Morales G."/>
            <person name="Mehnert M."/>
            <person name="Schwabe R."/>
            <person name="Tischler D."/>
            <person name="Schloemann M."/>
            <person name="Levican G.J."/>
        </authorList>
    </citation>
    <scope>NUCLEOTIDE SEQUENCE [LARGE SCALE GENOMIC DNA]</scope>
    <source>
        <strain evidence="6 7">S43</strain>
    </source>
</reference>
<dbReference type="GO" id="GO:0003677">
    <property type="term" value="F:DNA binding"/>
    <property type="evidence" value="ECO:0007669"/>
    <property type="project" value="UniProtKB-UniRule"/>
</dbReference>
<evidence type="ECO:0000313" key="7">
    <source>
        <dbReference type="Proteomes" id="UP000325576"/>
    </source>
</evidence>
<feature type="DNA-binding region" description="H-T-H motif" evidence="4">
    <location>
        <begin position="24"/>
        <end position="43"/>
    </location>
</feature>
<protein>
    <recommendedName>
        <fullName evidence="5">HTH tetR-type domain-containing protein</fullName>
    </recommendedName>
</protein>
<evidence type="ECO:0000313" key="6">
    <source>
        <dbReference type="EMBL" id="KAB2585185.1"/>
    </source>
</evidence>
<comment type="caution">
    <text evidence="6">The sequence shown here is derived from an EMBL/GenBank/DDBJ whole genome shotgun (WGS) entry which is preliminary data.</text>
</comment>
<evidence type="ECO:0000256" key="1">
    <source>
        <dbReference type="ARBA" id="ARBA00023015"/>
    </source>
</evidence>
<keyword evidence="1" id="KW-0805">Transcription regulation</keyword>
<dbReference type="PANTHER" id="PTHR47506">
    <property type="entry name" value="TRANSCRIPTIONAL REGULATORY PROTEIN"/>
    <property type="match status" value="1"/>
</dbReference>
<dbReference type="InterPro" id="IPR009057">
    <property type="entry name" value="Homeodomain-like_sf"/>
</dbReference>
<accession>A0A5N5E471</accession>